<keyword evidence="2" id="KW-0269">Exonuclease</keyword>
<evidence type="ECO:0000259" key="1">
    <source>
        <dbReference type="Pfam" id="PF03372"/>
    </source>
</evidence>
<dbReference type="PANTHER" id="PTHR14859:SF1">
    <property type="entry name" value="PGAP2-INTERACTING PROTEIN"/>
    <property type="match status" value="1"/>
</dbReference>
<dbReference type="GO" id="GO:0006506">
    <property type="term" value="P:GPI anchor biosynthetic process"/>
    <property type="evidence" value="ECO:0007669"/>
    <property type="project" value="TreeGrafter"/>
</dbReference>
<dbReference type="RefSeq" id="WP_138412370.1">
    <property type="nucleotide sequence ID" value="NZ_QLAG01000024.1"/>
</dbReference>
<dbReference type="PANTHER" id="PTHR14859">
    <property type="entry name" value="CALCOFLUOR WHITE HYPERSENSITIVE PROTEIN PRECURSOR"/>
    <property type="match status" value="1"/>
</dbReference>
<dbReference type="Gene3D" id="3.60.10.10">
    <property type="entry name" value="Endonuclease/exonuclease/phosphatase"/>
    <property type="match status" value="1"/>
</dbReference>
<dbReference type="InterPro" id="IPR005135">
    <property type="entry name" value="Endo/exonuclease/phosphatase"/>
</dbReference>
<dbReference type="Proteomes" id="UP000306753">
    <property type="component" value="Unassembled WGS sequence"/>
</dbReference>
<evidence type="ECO:0000313" key="3">
    <source>
        <dbReference type="Proteomes" id="UP000306753"/>
    </source>
</evidence>
<dbReference type="GO" id="GO:0016020">
    <property type="term" value="C:membrane"/>
    <property type="evidence" value="ECO:0007669"/>
    <property type="project" value="GOC"/>
</dbReference>
<dbReference type="SUPFAM" id="SSF56219">
    <property type="entry name" value="DNase I-like"/>
    <property type="match status" value="1"/>
</dbReference>
<name>A0A5R9QB91_9GAMM</name>
<dbReference type="GO" id="GO:0004519">
    <property type="term" value="F:endonuclease activity"/>
    <property type="evidence" value="ECO:0007669"/>
    <property type="project" value="UniProtKB-KW"/>
</dbReference>
<reference evidence="2 3" key="1">
    <citation type="journal article" date="2017" name="Eur. J. Clin. Microbiol. Infect. Dis.">
        <title>Uncommonly isolated clinical Pseudomonas: identification and phylogenetic assignation.</title>
        <authorList>
            <person name="Mulet M."/>
            <person name="Gomila M."/>
            <person name="Ramirez A."/>
            <person name="Cardew S."/>
            <person name="Moore E.R."/>
            <person name="Lalucat J."/>
            <person name="Garcia-Valdes E."/>
        </authorList>
    </citation>
    <scope>NUCLEOTIDE SEQUENCE [LARGE SCALE GENOMIC DNA]</scope>
    <source>
        <strain evidence="2 3">SD129</strain>
    </source>
</reference>
<dbReference type="InterPro" id="IPR036691">
    <property type="entry name" value="Endo/exonu/phosph_ase_sf"/>
</dbReference>
<evidence type="ECO:0000313" key="2">
    <source>
        <dbReference type="EMBL" id="TLX62250.1"/>
    </source>
</evidence>
<dbReference type="GO" id="GO:0004527">
    <property type="term" value="F:exonuclease activity"/>
    <property type="evidence" value="ECO:0007669"/>
    <property type="project" value="UniProtKB-KW"/>
</dbReference>
<protein>
    <submittedName>
        <fullName evidence="2">Endonuclease/exonuclease/phosphatase family protein</fullName>
    </submittedName>
</protein>
<feature type="domain" description="Endonuclease/exonuclease/phosphatase" evidence="1">
    <location>
        <begin position="58"/>
        <end position="315"/>
    </location>
</feature>
<dbReference type="Pfam" id="PF03372">
    <property type="entry name" value="Exo_endo_phos"/>
    <property type="match status" value="1"/>
</dbReference>
<proteinExistence type="predicted"/>
<dbReference type="InterPro" id="IPR051916">
    <property type="entry name" value="GPI-anchor_lipid_remodeler"/>
</dbReference>
<keyword evidence="2" id="KW-0540">Nuclease</keyword>
<dbReference type="EMBL" id="QLAG01000024">
    <property type="protein sequence ID" value="TLX62250.1"/>
    <property type="molecule type" value="Genomic_DNA"/>
</dbReference>
<sequence length="343" mass="37177">MTRSRLVPLSLLGLAAGLLAAAALPYLLAWKPAEREPATVSCTAQAPHLLAGQALKVMTWNVQGFTGSQEQRPDASRGERRAERVDAAKVAANLAEAARIVREENPDLLLLQDVHDGDGATARQDQLAQLQQALGELYPCSGEAFYRKARWLPDPRESGPVGIKLALLSRFHIDAAERVQLPTEPGNWLSAPFAARPALLVAELPMRGAAALTVATTRLDSAAGGNAIGQATELGHLMTDWQNASRHWLVAGDWNLPYTADGRTHVLPPNLSSFRQVPRVGEIAGPGQRQWATFQRGEELQVFDHLFHGNSLKRLEATVRQQGTAGLSNHRPLMVRLLLPAGD</sequence>
<keyword evidence="2" id="KW-0378">Hydrolase</keyword>
<keyword evidence="3" id="KW-1185">Reference proteome</keyword>
<keyword evidence="2" id="KW-0255">Endonuclease</keyword>
<comment type="caution">
    <text evidence="2">The sequence shown here is derived from an EMBL/GenBank/DDBJ whole genome shotgun (WGS) entry which is preliminary data.</text>
</comment>
<accession>A0A5R9QB91</accession>
<organism evidence="2 3">
    <name type="scientific">Stutzerimonas nosocomialis</name>
    <dbReference type="NCBI Taxonomy" id="1056496"/>
    <lineage>
        <taxon>Bacteria</taxon>
        <taxon>Pseudomonadati</taxon>
        <taxon>Pseudomonadota</taxon>
        <taxon>Gammaproteobacteria</taxon>
        <taxon>Pseudomonadales</taxon>
        <taxon>Pseudomonadaceae</taxon>
        <taxon>Stutzerimonas</taxon>
    </lineage>
</organism>
<gene>
    <name evidence="2" type="ORF">DN820_16960</name>
</gene>
<dbReference type="AlphaFoldDB" id="A0A5R9QB91"/>